<reference evidence="3 4" key="1">
    <citation type="submission" date="2024-09" db="EMBL/GenBank/DDBJ databases">
        <title>Rethinking Asexuality: The Enigmatic Case of Functional Sexual Genes in Lepraria (Stereocaulaceae).</title>
        <authorList>
            <person name="Doellman M."/>
            <person name="Sun Y."/>
            <person name="Barcenas-Pena A."/>
            <person name="Lumbsch H.T."/>
            <person name="Grewe F."/>
        </authorList>
    </citation>
    <scope>NUCLEOTIDE SEQUENCE [LARGE SCALE GENOMIC DNA]</scope>
    <source>
        <strain evidence="3 4">Mercado 3170</strain>
    </source>
</reference>
<keyword evidence="4" id="KW-1185">Reference proteome</keyword>
<organism evidence="3 4">
    <name type="scientific">Stereocaulon virgatum</name>
    <dbReference type="NCBI Taxonomy" id="373712"/>
    <lineage>
        <taxon>Eukaryota</taxon>
        <taxon>Fungi</taxon>
        <taxon>Dikarya</taxon>
        <taxon>Ascomycota</taxon>
        <taxon>Pezizomycotina</taxon>
        <taxon>Lecanoromycetes</taxon>
        <taxon>OSLEUM clade</taxon>
        <taxon>Lecanoromycetidae</taxon>
        <taxon>Lecanorales</taxon>
        <taxon>Lecanorineae</taxon>
        <taxon>Stereocaulaceae</taxon>
        <taxon>Stereocaulon</taxon>
    </lineage>
</organism>
<dbReference type="EMBL" id="JBEFKJ010000025">
    <property type="protein sequence ID" value="KAL2039434.1"/>
    <property type="molecule type" value="Genomic_DNA"/>
</dbReference>
<feature type="compositionally biased region" description="Polar residues" evidence="1">
    <location>
        <begin position="185"/>
        <end position="202"/>
    </location>
</feature>
<feature type="compositionally biased region" description="Polar residues" evidence="1">
    <location>
        <begin position="134"/>
        <end position="163"/>
    </location>
</feature>
<protein>
    <recommendedName>
        <fullName evidence="2">Programmed cell death protein 2 C-terminal domain-containing protein</fullName>
    </recommendedName>
</protein>
<feature type="domain" description="Programmed cell death protein 2 C-terminal" evidence="2">
    <location>
        <begin position="281"/>
        <end position="413"/>
    </location>
</feature>
<accession>A0ABR4A0H5</accession>
<dbReference type="PANTHER" id="PTHR47524:SF1">
    <property type="entry name" value="20S RRNA ACCUMULATION PROTEIN 4"/>
    <property type="match status" value="1"/>
</dbReference>
<dbReference type="PANTHER" id="PTHR47524">
    <property type="entry name" value="20S RRNA ACCUMULATION PROTEIN 4"/>
    <property type="match status" value="1"/>
</dbReference>
<dbReference type="InterPro" id="IPR007320">
    <property type="entry name" value="PDCD2_C"/>
</dbReference>
<feature type="region of interest" description="Disordered" evidence="1">
    <location>
        <begin position="242"/>
        <end position="272"/>
    </location>
</feature>
<comment type="caution">
    <text evidence="3">The sequence shown here is derived from an EMBL/GenBank/DDBJ whole genome shotgun (WGS) entry which is preliminary data.</text>
</comment>
<evidence type="ECO:0000313" key="4">
    <source>
        <dbReference type="Proteomes" id="UP001590950"/>
    </source>
</evidence>
<name>A0ABR4A0H5_9LECA</name>
<dbReference type="Proteomes" id="UP001590950">
    <property type="component" value="Unassembled WGS sequence"/>
</dbReference>
<proteinExistence type="predicted"/>
<gene>
    <name evidence="3" type="ORF">N7G274_007706</name>
</gene>
<feature type="region of interest" description="Disordered" evidence="1">
    <location>
        <begin position="114"/>
        <end position="202"/>
    </location>
</feature>
<evidence type="ECO:0000259" key="2">
    <source>
        <dbReference type="Pfam" id="PF04194"/>
    </source>
</evidence>
<feature type="region of interest" description="Disordered" evidence="1">
    <location>
        <begin position="209"/>
        <end position="228"/>
    </location>
</feature>
<evidence type="ECO:0000313" key="3">
    <source>
        <dbReference type="EMBL" id="KAL2039434.1"/>
    </source>
</evidence>
<dbReference type="Pfam" id="PF04194">
    <property type="entry name" value="PDCD2_C"/>
    <property type="match status" value="1"/>
</dbReference>
<evidence type="ECO:0000256" key="1">
    <source>
        <dbReference type="SAM" id="MobiDB-lite"/>
    </source>
</evidence>
<sequence length="422" mass="46249">MAPNDSDSTDDESRSFTTTNVMLGYASKEPTDDPFSQLGGYATWPEEISTPSAELAKCKICNSLMVLLLQLNGDLPEKFPGHERKIYIFSCRRKACKKKEGTIRAIRGVRIPKSAAGKSKAKTEVSPVQDEPKQNSAPPNIGNNLFKSTFSSNDNQNPFSTPATKPHSPVANPFAPRPANGIASPFSSLASKPSQPPNDESLATTFAQKARLSSPPPQAAIKKPWPSHTNLPNPYPAYYLDADYESLDPTPPTSSETATDMDTDVAGSKDDEKDAFESTIDKTFQRFADRLAQNPEQVLRYEFAGTPLLYSKSDAVGKVFLYQQSASTNSKVKTIAHEMGSNRIPRCQNCSSRRVFELQLVPQAIAELEVEEEGLEGMEWGTVIVGVCEQDCGERGVDQGDVGWVEEWVGVQWEEDARLGKS</sequence>